<dbReference type="PROSITE" id="PS50977">
    <property type="entry name" value="HTH_TETR_2"/>
    <property type="match status" value="1"/>
</dbReference>
<dbReference type="InterPro" id="IPR001647">
    <property type="entry name" value="HTH_TetR"/>
</dbReference>
<organism evidence="6 7">
    <name type="scientific">Bosea rubneri</name>
    <dbReference type="NCBI Taxonomy" id="3075434"/>
    <lineage>
        <taxon>Bacteria</taxon>
        <taxon>Pseudomonadati</taxon>
        <taxon>Pseudomonadota</taxon>
        <taxon>Alphaproteobacteria</taxon>
        <taxon>Hyphomicrobiales</taxon>
        <taxon>Boseaceae</taxon>
        <taxon>Bosea</taxon>
    </lineage>
</organism>
<evidence type="ECO:0000256" key="3">
    <source>
        <dbReference type="ARBA" id="ARBA00023163"/>
    </source>
</evidence>
<dbReference type="PANTHER" id="PTHR30055:SF234">
    <property type="entry name" value="HTH-TYPE TRANSCRIPTIONAL REGULATOR BETI"/>
    <property type="match status" value="1"/>
</dbReference>
<keyword evidence="1" id="KW-0805">Transcription regulation</keyword>
<dbReference type="SUPFAM" id="SSF48498">
    <property type="entry name" value="Tetracyclin repressor-like, C-terminal domain"/>
    <property type="match status" value="1"/>
</dbReference>
<protein>
    <submittedName>
        <fullName evidence="6">TetR/AcrR family transcriptional regulator</fullName>
    </submittedName>
</protein>
<sequence length="209" mass="22808">MTTTAARRDRQREQLIEAAERTIAERGLAGLKARELAGEIGCALGAIYNLVRDMDELVLRVGSRTLARLDEALGHASQGALAAAPEDAAGRLVAIALAYSAFARENPRLWRTLFEYRMAEGAEVPDWAVAEQMQLFRHIMAPLGALLPEAGEPQRLLLGRTLFSAVHGVVAIGLEEKLVAVPRRELDHQIETLVRLVCAGLAADTRLIR</sequence>
<keyword evidence="2 4" id="KW-0238">DNA-binding</keyword>
<evidence type="ECO:0000313" key="6">
    <source>
        <dbReference type="EMBL" id="MDU0341388.1"/>
    </source>
</evidence>
<dbReference type="SUPFAM" id="SSF46689">
    <property type="entry name" value="Homeodomain-like"/>
    <property type="match status" value="1"/>
</dbReference>
<dbReference type="Pfam" id="PF13305">
    <property type="entry name" value="TetR_C_33"/>
    <property type="match status" value="1"/>
</dbReference>
<keyword evidence="7" id="KW-1185">Reference proteome</keyword>
<accession>A0ABU3S9C5</accession>
<evidence type="ECO:0000256" key="1">
    <source>
        <dbReference type="ARBA" id="ARBA00023015"/>
    </source>
</evidence>
<evidence type="ECO:0000259" key="5">
    <source>
        <dbReference type="PROSITE" id="PS50977"/>
    </source>
</evidence>
<dbReference type="InterPro" id="IPR036271">
    <property type="entry name" value="Tet_transcr_reg_TetR-rel_C_sf"/>
</dbReference>
<dbReference type="Proteomes" id="UP001254257">
    <property type="component" value="Unassembled WGS sequence"/>
</dbReference>
<evidence type="ECO:0000256" key="4">
    <source>
        <dbReference type="PROSITE-ProRule" id="PRU00335"/>
    </source>
</evidence>
<proteinExistence type="predicted"/>
<keyword evidence="3" id="KW-0804">Transcription</keyword>
<dbReference type="RefSeq" id="WP_316019213.1">
    <property type="nucleotide sequence ID" value="NZ_JAWDID010000023.1"/>
</dbReference>
<comment type="caution">
    <text evidence="6">The sequence shown here is derived from an EMBL/GenBank/DDBJ whole genome shotgun (WGS) entry which is preliminary data.</text>
</comment>
<name>A0ABU3S9C5_9HYPH</name>
<dbReference type="EMBL" id="JAWDID010000023">
    <property type="protein sequence ID" value="MDU0341388.1"/>
    <property type="molecule type" value="Genomic_DNA"/>
</dbReference>
<dbReference type="Gene3D" id="1.10.357.10">
    <property type="entry name" value="Tetracycline Repressor, domain 2"/>
    <property type="match status" value="1"/>
</dbReference>
<dbReference type="InterPro" id="IPR050109">
    <property type="entry name" value="HTH-type_TetR-like_transc_reg"/>
</dbReference>
<evidence type="ECO:0000256" key="2">
    <source>
        <dbReference type="ARBA" id="ARBA00023125"/>
    </source>
</evidence>
<evidence type="ECO:0000313" key="7">
    <source>
        <dbReference type="Proteomes" id="UP001254257"/>
    </source>
</evidence>
<dbReference type="InterPro" id="IPR025996">
    <property type="entry name" value="MT1864/Rv1816-like_C"/>
</dbReference>
<feature type="domain" description="HTH tetR-type" evidence="5">
    <location>
        <begin position="9"/>
        <end position="69"/>
    </location>
</feature>
<dbReference type="InterPro" id="IPR009057">
    <property type="entry name" value="Homeodomain-like_sf"/>
</dbReference>
<dbReference type="PANTHER" id="PTHR30055">
    <property type="entry name" value="HTH-TYPE TRANSCRIPTIONAL REGULATOR RUTR"/>
    <property type="match status" value="1"/>
</dbReference>
<feature type="DNA-binding region" description="H-T-H motif" evidence="4">
    <location>
        <begin position="32"/>
        <end position="51"/>
    </location>
</feature>
<reference evidence="6 7" key="1">
    <citation type="submission" date="2023-09" db="EMBL/GenBank/DDBJ databases">
        <title>Whole genome shotgun sequencing (WGS) of Bosea sp. ZW T0_25, isolated from stored onions (Allium cepa).</title>
        <authorList>
            <person name="Stoll D.A."/>
            <person name="Huch M."/>
        </authorList>
    </citation>
    <scope>NUCLEOTIDE SEQUENCE [LARGE SCALE GENOMIC DNA]</scope>
    <source>
        <strain evidence="6 7">ZW T0_25</strain>
    </source>
</reference>
<dbReference type="Pfam" id="PF00440">
    <property type="entry name" value="TetR_N"/>
    <property type="match status" value="1"/>
</dbReference>
<gene>
    <name evidence="6" type="ORF">RKE40_15935</name>
</gene>